<dbReference type="PhylomeDB" id="A0A161XV71"/>
<feature type="transmembrane region" description="Helical" evidence="7">
    <location>
        <begin position="204"/>
        <end position="222"/>
    </location>
</feature>
<organism evidence="9">
    <name type="scientific">Penicillium chrysogenum</name>
    <name type="common">Penicillium notatum</name>
    <dbReference type="NCBI Taxonomy" id="5076"/>
    <lineage>
        <taxon>Eukaryota</taxon>
        <taxon>Fungi</taxon>
        <taxon>Dikarya</taxon>
        <taxon>Ascomycota</taxon>
        <taxon>Pezizomycotina</taxon>
        <taxon>Eurotiomycetes</taxon>
        <taxon>Eurotiomycetidae</taxon>
        <taxon>Eurotiales</taxon>
        <taxon>Aspergillaceae</taxon>
        <taxon>Penicillium</taxon>
        <taxon>Penicillium chrysogenum species complex</taxon>
    </lineage>
</organism>
<evidence type="ECO:0000256" key="5">
    <source>
        <dbReference type="ARBA" id="ARBA00038359"/>
    </source>
</evidence>
<evidence type="ECO:0000256" key="3">
    <source>
        <dbReference type="ARBA" id="ARBA00022989"/>
    </source>
</evidence>
<protein>
    <recommendedName>
        <fullName evidence="8">Rhodopsin domain-containing protein</fullName>
    </recommendedName>
</protein>
<name>A0A161XV71_PENCH</name>
<feature type="transmembrane region" description="Helical" evidence="7">
    <location>
        <begin position="179"/>
        <end position="197"/>
    </location>
</feature>
<evidence type="ECO:0000256" key="2">
    <source>
        <dbReference type="ARBA" id="ARBA00022692"/>
    </source>
</evidence>
<feature type="transmembrane region" description="Helical" evidence="7">
    <location>
        <begin position="12"/>
        <end position="31"/>
    </location>
</feature>
<dbReference type="EMBL" id="CM002799">
    <property type="protein sequence ID" value="KZN86452.1"/>
    <property type="molecule type" value="Genomic_DNA"/>
</dbReference>
<evidence type="ECO:0000259" key="8">
    <source>
        <dbReference type="Pfam" id="PF20684"/>
    </source>
</evidence>
<dbReference type="InterPro" id="IPR049326">
    <property type="entry name" value="Rhodopsin_dom_fungi"/>
</dbReference>
<keyword evidence="4 7" id="KW-0472">Membrane</keyword>
<keyword evidence="2 7" id="KW-0812">Transmembrane</keyword>
<accession>A0A161XV71</accession>
<feature type="domain" description="Rhodopsin" evidence="8">
    <location>
        <begin position="27"/>
        <end position="268"/>
    </location>
</feature>
<feature type="transmembrane region" description="Helical" evidence="7">
    <location>
        <begin position="121"/>
        <end position="143"/>
    </location>
</feature>
<feature type="transmembrane region" description="Helical" evidence="7">
    <location>
        <begin position="253"/>
        <end position="272"/>
    </location>
</feature>
<evidence type="ECO:0000256" key="1">
    <source>
        <dbReference type="ARBA" id="ARBA00004141"/>
    </source>
</evidence>
<dbReference type="Proteomes" id="UP000076449">
    <property type="component" value="Chromosome II"/>
</dbReference>
<proteinExistence type="inferred from homology"/>
<dbReference type="InterPro" id="IPR052337">
    <property type="entry name" value="SAT4-like"/>
</dbReference>
<feature type="transmembrane region" description="Helical" evidence="7">
    <location>
        <begin position="43"/>
        <end position="63"/>
    </location>
</feature>
<reference evidence="9" key="1">
    <citation type="journal article" date="2014" name="Genome Announc.">
        <title>Complete sequencing and chromosome-scale genome assembly of the industrial progenitor strain P2niaD18 from the penicillin producer Penicillium chrysogenum.</title>
        <authorList>
            <person name="Specht T."/>
            <person name="Dahlmann T.A."/>
            <person name="Zadra I."/>
            <person name="Kurnsteiner H."/>
            <person name="Kuck U."/>
        </authorList>
    </citation>
    <scope>NUCLEOTIDE SEQUENCE [LARGE SCALE GENOMIC DNA]</scope>
    <source>
        <strain evidence="9">P2niaD18</strain>
    </source>
</reference>
<gene>
    <name evidence="9" type="ORF">EN45_049770</name>
</gene>
<dbReference type="PANTHER" id="PTHR33048">
    <property type="entry name" value="PTH11-LIKE INTEGRAL MEMBRANE PROTEIN (AFU_ORTHOLOGUE AFUA_5G11245)"/>
    <property type="match status" value="1"/>
</dbReference>
<dbReference type="Pfam" id="PF20684">
    <property type="entry name" value="Fung_rhodopsin"/>
    <property type="match status" value="1"/>
</dbReference>
<dbReference type="GO" id="GO:0016020">
    <property type="term" value="C:membrane"/>
    <property type="evidence" value="ECO:0007669"/>
    <property type="project" value="UniProtKB-SubCell"/>
</dbReference>
<evidence type="ECO:0000256" key="7">
    <source>
        <dbReference type="SAM" id="Phobius"/>
    </source>
</evidence>
<comment type="similarity">
    <text evidence="5">Belongs to the SAT4 family.</text>
</comment>
<dbReference type="AlphaFoldDB" id="A0A161XV71"/>
<feature type="compositionally biased region" description="Polar residues" evidence="6">
    <location>
        <begin position="360"/>
        <end position="378"/>
    </location>
</feature>
<evidence type="ECO:0000256" key="6">
    <source>
        <dbReference type="SAM" id="MobiDB-lite"/>
    </source>
</evidence>
<comment type="subcellular location">
    <subcellularLocation>
        <location evidence="1">Membrane</location>
        <topology evidence="1">Multi-pass membrane protein</topology>
    </subcellularLocation>
</comment>
<keyword evidence="3 7" id="KW-1133">Transmembrane helix</keyword>
<sequence>MSQSDLGPALEKGIWAAVAIAAVIVVLRIIGKVKISRFGVDDGLMIFAEILAIVSTVFLTLSVKHGFGKNLETVPPNDKKDVLKYIAIQVPIVTISTTIARSAFILYILPLLGTNRYYQAALWTVLAVQFAGNIASAVLPLSICRDVAALWDPVVAATTTCGDSAAVIKFAYYSNTFNSATDLFLAVFPTVVFWNLNLKLRIKLSLIILLSLGIVAMVASIIKTTKLDSVPSITNTGAGGGIELIRWGYIENVIIIITSSIPCIRPLIISSVRKLSSAKYTRSYELGNPFSGRKSATAPNETNRSRHTRRFKSDVENNNSVDHILDHNQSAHTSTSVGGAPDSPTFSTPGITKQVEISVISDTRQPVQSHTRDISSGS</sequence>
<feature type="region of interest" description="Disordered" evidence="6">
    <location>
        <begin position="291"/>
        <end position="318"/>
    </location>
</feature>
<feature type="transmembrane region" description="Helical" evidence="7">
    <location>
        <begin position="83"/>
        <end position="109"/>
    </location>
</feature>
<evidence type="ECO:0000313" key="9">
    <source>
        <dbReference type="EMBL" id="KZN86452.1"/>
    </source>
</evidence>
<evidence type="ECO:0000256" key="4">
    <source>
        <dbReference type="ARBA" id="ARBA00023136"/>
    </source>
</evidence>
<dbReference type="PANTHER" id="PTHR33048:SF155">
    <property type="entry name" value="INTEGRAL MEMBRANE PROTEIN"/>
    <property type="match status" value="1"/>
</dbReference>
<feature type="region of interest" description="Disordered" evidence="6">
    <location>
        <begin position="331"/>
        <end position="378"/>
    </location>
</feature>